<dbReference type="InterPro" id="IPR003346">
    <property type="entry name" value="Transposase_20"/>
</dbReference>
<name>A0ABS2L730_9MICO</name>
<evidence type="ECO:0000313" key="3">
    <source>
        <dbReference type="EMBL" id="MBM7472893.1"/>
    </source>
</evidence>
<protein>
    <submittedName>
        <fullName evidence="3">Transposase</fullName>
    </submittedName>
</protein>
<dbReference type="RefSeq" id="WP_205109960.1">
    <property type="nucleotide sequence ID" value="NZ_BAAAHT010000015.1"/>
</dbReference>
<dbReference type="NCBIfam" id="NF033542">
    <property type="entry name" value="transpos_IS110"/>
    <property type="match status" value="1"/>
</dbReference>
<dbReference type="PANTHER" id="PTHR33055:SF16">
    <property type="entry name" value="TRANSPOSASE FOR INSERTION SEQUENCE ELEMENT IS1547"/>
    <property type="match status" value="1"/>
</dbReference>
<dbReference type="PANTHER" id="PTHR33055">
    <property type="entry name" value="TRANSPOSASE FOR INSERTION SEQUENCE ELEMENT IS1111A"/>
    <property type="match status" value="1"/>
</dbReference>
<dbReference type="EMBL" id="JAFBBU010000001">
    <property type="protein sequence ID" value="MBM7472893.1"/>
    <property type="molecule type" value="Genomic_DNA"/>
</dbReference>
<feature type="domain" description="Transposase IS116/IS110/IS902 C-terminal" evidence="2">
    <location>
        <begin position="234"/>
        <end position="316"/>
    </location>
</feature>
<dbReference type="InterPro" id="IPR002525">
    <property type="entry name" value="Transp_IS110-like_N"/>
</dbReference>
<evidence type="ECO:0000259" key="2">
    <source>
        <dbReference type="Pfam" id="PF02371"/>
    </source>
</evidence>
<dbReference type="Pfam" id="PF01548">
    <property type="entry name" value="DEDD_Tnp_IS110"/>
    <property type="match status" value="1"/>
</dbReference>
<comment type="caution">
    <text evidence="3">The sequence shown here is derived from an EMBL/GenBank/DDBJ whole genome shotgun (WGS) entry which is preliminary data.</text>
</comment>
<organism evidence="3 4">
    <name type="scientific">Subtercola frigoramans</name>
    <dbReference type="NCBI Taxonomy" id="120298"/>
    <lineage>
        <taxon>Bacteria</taxon>
        <taxon>Bacillati</taxon>
        <taxon>Actinomycetota</taxon>
        <taxon>Actinomycetes</taxon>
        <taxon>Micrococcales</taxon>
        <taxon>Microbacteriaceae</taxon>
        <taxon>Subtercola</taxon>
    </lineage>
</organism>
<dbReference type="Proteomes" id="UP000776164">
    <property type="component" value="Unassembled WGS sequence"/>
</dbReference>
<evidence type="ECO:0000259" key="1">
    <source>
        <dbReference type="Pfam" id="PF01548"/>
    </source>
</evidence>
<evidence type="ECO:0000313" key="4">
    <source>
        <dbReference type="Proteomes" id="UP000776164"/>
    </source>
</evidence>
<feature type="domain" description="Transposase IS110-like N-terminal" evidence="1">
    <location>
        <begin position="14"/>
        <end position="160"/>
    </location>
</feature>
<gene>
    <name evidence="3" type="ORF">JOE66_002527</name>
</gene>
<keyword evidence="4" id="KW-1185">Reference proteome</keyword>
<reference evidence="3 4" key="1">
    <citation type="submission" date="2021-01" db="EMBL/GenBank/DDBJ databases">
        <title>Sequencing the genomes of 1000 actinobacteria strains.</title>
        <authorList>
            <person name="Klenk H.-P."/>
        </authorList>
    </citation>
    <scope>NUCLEOTIDE SEQUENCE [LARGE SCALE GENOMIC DNA]</scope>
    <source>
        <strain evidence="3 4">DSM 13057</strain>
    </source>
</reference>
<accession>A0ABS2L730</accession>
<dbReference type="InterPro" id="IPR047650">
    <property type="entry name" value="Transpos_IS110"/>
</dbReference>
<dbReference type="Pfam" id="PF02371">
    <property type="entry name" value="Transposase_20"/>
    <property type="match status" value="1"/>
</dbReference>
<sequence length="353" mass="38411">MTATLPAPQPTIIVGVDAHKDTHHAVVLDSTGIRLADRKFSTTELGYRELLSWSTRFGLVDRIGVESTGTYAAGLTRSLRTAGIDVMEVNTPHPHTRSRKGKDDAIDAEAAARKVLAGEAVAIPKDTTGTVESIRLLTVAKSSAVKARTACLVQLQDVLVTAPSDLRERITAATGRGKATQCAALRPDRSNLDDPYQAAKFTLRCLARRVIELEHEIGEIDCALEELVTRTAPTLLSRQGIGVSHAAQFLVTAGQNASRLGSEAAFARLCGVAPVPVSSGKTSRMRLHRGGDRQANRALHLIVVLRLRYDARTITYMERRRAEGLSKKDVMRCLKRFVAREIFNDLKTDLTAT</sequence>
<proteinExistence type="predicted"/>